<protein>
    <recommendedName>
        <fullName evidence="6 7">Large ribosomal subunit protein bL9</fullName>
    </recommendedName>
</protein>
<keyword evidence="4 7" id="KW-0689">Ribosomal protein</keyword>
<dbReference type="HAMAP" id="MF_00503">
    <property type="entry name" value="Ribosomal_bL9"/>
    <property type="match status" value="1"/>
</dbReference>
<dbReference type="InterPro" id="IPR020594">
    <property type="entry name" value="Ribosomal_bL9_bac/chp"/>
</dbReference>
<dbReference type="AlphaFoldDB" id="A0A3P1SEP6"/>
<dbReference type="SUPFAM" id="SSF55653">
    <property type="entry name" value="Ribosomal protein L9 C-domain"/>
    <property type="match status" value="1"/>
</dbReference>
<dbReference type="GO" id="GO:1990904">
    <property type="term" value="C:ribonucleoprotein complex"/>
    <property type="evidence" value="ECO:0007669"/>
    <property type="project" value="UniProtKB-KW"/>
</dbReference>
<keyword evidence="5 7" id="KW-0687">Ribonucleoprotein</keyword>
<evidence type="ECO:0000259" key="8">
    <source>
        <dbReference type="PROSITE" id="PS00651"/>
    </source>
</evidence>
<proteinExistence type="inferred from homology"/>
<name>A0A3P1SEP6_9ACTO</name>
<dbReference type="SUPFAM" id="SSF55658">
    <property type="entry name" value="L9 N-domain-like"/>
    <property type="match status" value="1"/>
</dbReference>
<dbReference type="Pfam" id="PF03948">
    <property type="entry name" value="Ribosomal_L9_C"/>
    <property type="match status" value="1"/>
</dbReference>
<dbReference type="GO" id="GO:0006412">
    <property type="term" value="P:translation"/>
    <property type="evidence" value="ECO:0007669"/>
    <property type="project" value="UniProtKB-UniRule"/>
</dbReference>
<dbReference type="EMBL" id="RQZF01000004">
    <property type="protein sequence ID" value="RRC95390.1"/>
    <property type="molecule type" value="Genomic_DNA"/>
</dbReference>
<gene>
    <name evidence="7" type="primary">rplI</name>
    <name evidence="9" type="ORF">EII11_05815</name>
</gene>
<evidence type="ECO:0000256" key="3">
    <source>
        <dbReference type="ARBA" id="ARBA00022884"/>
    </source>
</evidence>
<dbReference type="InterPro" id="IPR036935">
    <property type="entry name" value="Ribosomal_bL9_N_sf"/>
</dbReference>
<evidence type="ECO:0000256" key="2">
    <source>
        <dbReference type="ARBA" id="ARBA00022730"/>
    </source>
</evidence>
<comment type="function">
    <text evidence="7">Binds to the 23S rRNA.</text>
</comment>
<dbReference type="OrthoDB" id="9788336at2"/>
<dbReference type="GO" id="GO:0003735">
    <property type="term" value="F:structural constituent of ribosome"/>
    <property type="evidence" value="ECO:0007669"/>
    <property type="project" value="InterPro"/>
</dbReference>
<dbReference type="NCBIfam" id="TIGR00158">
    <property type="entry name" value="L9"/>
    <property type="match status" value="1"/>
</dbReference>
<dbReference type="RefSeq" id="WP_124869996.1">
    <property type="nucleotide sequence ID" value="NZ_RQZF01000004.1"/>
</dbReference>
<dbReference type="InterPro" id="IPR020070">
    <property type="entry name" value="Ribosomal_bL9_N"/>
</dbReference>
<dbReference type="InterPro" id="IPR000244">
    <property type="entry name" value="Ribosomal_bL9"/>
</dbReference>
<dbReference type="Pfam" id="PF01281">
    <property type="entry name" value="Ribosomal_L9_N"/>
    <property type="match status" value="1"/>
</dbReference>
<sequence length="152" mass="16184">MATKLILTHDVEHLGAAGDVVEVKDGYARNYLVPRGLATAWSKGAQKQIDQMAAARRKREIASIDDARAVRDVLQAAAPVTISAKVGGNGRLFGAVSTSDIAEAVKAELGQTIDRRRVVIASPIKTTGDYTVVINLHNEVTANLKVRVVAAK</sequence>
<evidence type="ECO:0000256" key="7">
    <source>
        <dbReference type="HAMAP-Rule" id="MF_00503"/>
    </source>
</evidence>
<dbReference type="InterPro" id="IPR009027">
    <property type="entry name" value="Ribosomal_bL9/RNase_H1_N"/>
</dbReference>
<evidence type="ECO:0000313" key="10">
    <source>
        <dbReference type="Proteomes" id="UP000280444"/>
    </source>
</evidence>
<keyword evidence="10" id="KW-1185">Reference proteome</keyword>
<feature type="domain" description="Ribosomal protein L9" evidence="8">
    <location>
        <begin position="15"/>
        <end position="42"/>
    </location>
</feature>
<dbReference type="PANTHER" id="PTHR21368">
    <property type="entry name" value="50S RIBOSOMAL PROTEIN L9"/>
    <property type="match status" value="1"/>
</dbReference>
<dbReference type="InterPro" id="IPR020069">
    <property type="entry name" value="Ribosomal_bL9_C"/>
</dbReference>
<evidence type="ECO:0000256" key="6">
    <source>
        <dbReference type="ARBA" id="ARBA00035292"/>
    </source>
</evidence>
<comment type="caution">
    <text evidence="9">The sequence shown here is derived from an EMBL/GenBank/DDBJ whole genome shotgun (WGS) entry which is preliminary data.</text>
</comment>
<dbReference type="Proteomes" id="UP000280444">
    <property type="component" value="Unassembled WGS sequence"/>
</dbReference>
<dbReference type="GO" id="GO:0005840">
    <property type="term" value="C:ribosome"/>
    <property type="evidence" value="ECO:0007669"/>
    <property type="project" value="UniProtKB-KW"/>
</dbReference>
<dbReference type="PROSITE" id="PS00651">
    <property type="entry name" value="RIBOSOMAL_L9"/>
    <property type="match status" value="1"/>
</dbReference>
<keyword evidence="2 7" id="KW-0699">rRNA-binding</keyword>
<evidence type="ECO:0000256" key="5">
    <source>
        <dbReference type="ARBA" id="ARBA00023274"/>
    </source>
</evidence>
<accession>A0A3P1SEP6</accession>
<dbReference type="GO" id="GO:0019843">
    <property type="term" value="F:rRNA binding"/>
    <property type="evidence" value="ECO:0007669"/>
    <property type="project" value="UniProtKB-UniRule"/>
</dbReference>
<evidence type="ECO:0000256" key="4">
    <source>
        <dbReference type="ARBA" id="ARBA00022980"/>
    </source>
</evidence>
<dbReference type="InterPro" id="IPR036791">
    <property type="entry name" value="Ribosomal_bL9_C_sf"/>
</dbReference>
<evidence type="ECO:0000313" key="9">
    <source>
        <dbReference type="EMBL" id="RRC95390.1"/>
    </source>
</evidence>
<dbReference type="FunFam" id="3.40.5.10:FF:000003">
    <property type="entry name" value="50S ribosomal protein L9"/>
    <property type="match status" value="1"/>
</dbReference>
<dbReference type="Gene3D" id="3.40.5.10">
    <property type="entry name" value="Ribosomal protein L9, N-terminal domain"/>
    <property type="match status" value="1"/>
</dbReference>
<comment type="similarity">
    <text evidence="1 7">Belongs to the bacterial ribosomal protein bL9 family.</text>
</comment>
<dbReference type="Gene3D" id="3.10.430.100">
    <property type="entry name" value="Ribosomal protein L9, C-terminal domain"/>
    <property type="match status" value="1"/>
</dbReference>
<reference evidence="9 10" key="1">
    <citation type="submission" date="2018-11" db="EMBL/GenBank/DDBJ databases">
        <title>Genomes From Bacteria Associated with the Canine Oral Cavity: a Test Case for Automated Genome-Based Taxonomic Assignment.</title>
        <authorList>
            <person name="Coil D.A."/>
            <person name="Jospin G."/>
            <person name="Darling A.E."/>
            <person name="Wallis C."/>
            <person name="Davis I.J."/>
            <person name="Harris S."/>
            <person name="Eisen J.A."/>
            <person name="Holcombe L.J."/>
            <person name="O'Flynn C."/>
        </authorList>
    </citation>
    <scope>NUCLEOTIDE SEQUENCE [LARGE SCALE GENOMIC DNA]</scope>
    <source>
        <strain evidence="9 10">OH770</strain>
    </source>
</reference>
<keyword evidence="3 7" id="KW-0694">RNA-binding</keyword>
<organism evidence="9 10">
    <name type="scientific">Schaalia canis</name>
    <dbReference type="NCBI Taxonomy" id="100469"/>
    <lineage>
        <taxon>Bacteria</taxon>
        <taxon>Bacillati</taxon>
        <taxon>Actinomycetota</taxon>
        <taxon>Actinomycetes</taxon>
        <taxon>Actinomycetales</taxon>
        <taxon>Actinomycetaceae</taxon>
        <taxon>Schaalia</taxon>
    </lineage>
</organism>
<evidence type="ECO:0000256" key="1">
    <source>
        <dbReference type="ARBA" id="ARBA00010605"/>
    </source>
</evidence>